<evidence type="ECO:0000313" key="1">
    <source>
        <dbReference type="EMBL" id="AXE24507.1"/>
    </source>
</evidence>
<dbReference type="RefSeq" id="WP_114055697.1">
    <property type="nucleotide sequence ID" value="NZ_CP030862.1"/>
</dbReference>
<dbReference type="InterPro" id="IPR011008">
    <property type="entry name" value="Dimeric_a/b-barrel"/>
</dbReference>
<name>A0A344U0T6_9ACTN</name>
<accession>A0A344U0T6</accession>
<dbReference type="Proteomes" id="UP000252004">
    <property type="component" value="Chromosome"/>
</dbReference>
<sequence length="103" mass="11718">MQFVQIIDFETERIEDVRRLLHDYDERARAEGRETGPVSRLLLKDRANPNRHLAVVGFDSYETAMANSRAPETDAFASHLAQLLTRPPVYTDCDVEEQDGGRG</sequence>
<reference evidence="1 2" key="1">
    <citation type="submission" date="2018-01" db="EMBL/GenBank/DDBJ databases">
        <title>Draft genome Sequence of streptomyces globosus LZH-48.</title>
        <authorList>
            <person name="Ran K."/>
            <person name="Li Z."/>
            <person name="Wei S."/>
            <person name="Dong R."/>
        </authorList>
    </citation>
    <scope>NUCLEOTIDE SEQUENCE [LARGE SCALE GENOMIC DNA]</scope>
    <source>
        <strain evidence="1 2">LZH-48</strain>
    </source>
</reference>
<evidence type="ECO:0000313" key="2">
    <source>
        <dbReference type="Proteomes" id="UP000252004"/>
    </source>
</evidence>
<dbReference type="OrthoDB" id="9182871at2"/>
<dbReference type="KEGG" id="sgz:C0216_14500"/>
<organism evidence="1 2">
    <name type="scientific">Streptomyces globosus</name>
    <dbReference type="NCBI Taxonomy" id="68209"/>
    <lineage>
        <taxon>Bacteria</taxon>
        <taxon>Bacillati</taxon>
        <taxon>Actinomycetota</taxon>
        <taxon>Actinomycetes</taxon>
        <taxon>Kitasatosporales</taxon>
        <taxon>Streptomycetaceae</taxon>
        <taxon>Streptomyces</taxon>
    </lineage>
</organism>
<dbReference type="AlphaFoldDB" id="A0A344U0T6"/>
<dbReference type="SUPFAM" id="SSF54909">
    <property type="entry name" value="Dimeric alpha+beta barrel"/>
    <property type="match status" value="1"/>
</dbReference>
<protein>
    <recommendedName>
        <fullName evidence="3">Antibiotic biosynthesis monooxygenase</fullName>
    </recommendedName>
</protein>
<dbReference type="EMBL" id="CP030862">
    <property type="protein sequence ID" value="AXE24507.1"/>
    <property type="molecule type" value="Genomic_DNA"/>
</dbReference>
<gene>
    <name evidence="1" type="ORF">C0216_14500</name>
</gene>
<proteinExistence type="predicted"/>
<evidence type="ECO:0008006" key="3">
    <source>
        <dbReference type="Google" id="ProtNLM"/>
    </source>
</evidence>
<keyword evidence="2" id="KW-1185">Reference proteome</keyword>